<keyword evidence="12" id="KW-0624">Polysaccharide degradation</keyword>
<evidence type="ECO:0000256" key="2">
    <source>
        <dbReference type="ARBA" id="ARBA00004613"/>
    </source>
</evidence>
<dbReference type="GO" id="GO:0046872">
    <property type="term" value="F:metal ion binding"/>
    <property type="evidence" value="ECO:0007669"/>
    <property type="project" value="UniProtKB-KW"/>
</dbReference>
<dbReference type="InterPro" id="IPR000254">
    <property type="entry name" value="CBD"/>
</dbReference>
<evidence type="ECO:0000313" key="17">
    <source>
        <dbReference type="EMBL" id="SPO07523.1"/>
    </source>
</evidence>
<dbReference type="Proteomes" id="UP001187682">
    <property type="component" value="Unassembled WGS sequence"/>
</dbReference>
<comment type="caution">
    <text evidence="17">The sequence shown here is derived from an EMBL/GenBank/DDBJ whole genome shotgun (WGS) entry which is preliminary data.</text>
</comment>
<evidence type="ECO:0000256" key="5">
    <source>
        <dbReference type="ARBA" id="ARBA00022729"/>
    </source>
</evidence>
<dbReference type="Gene3D" id="2.70.50.70">
    <property type="match status" value="1"/>
</dbReference>
<keyword evidence="5" id="KW-0732">Signal</keyword>
<dbReference type="PROSITE" id="PS51164">
    <property type="entry name" value="CBM1_2"/>
    <property type="match status" value="1"/>
</dbReference>
<dbReference type="GO" id="GO:0005576">
    <property type="term" value="C:extracellular region"/>
    <property type="evidence" value="ECO:0007669"/>
    <property type="project" value="UniProtKB-SubCell"/>
</dbReference>
<name>A0AAE8N8T4_9PEZI</name>
<evidence type="ECO:0000256" key="15">
    <source>
        <dbReference type="ARBA" id="ARBA00047174"/>
    </source>
</evidence>
<dbReference type="InterPro" id="IPR005103">
    <property type="entry name" value="AA9_LPMO"/>
</dbReference>
<protein>
    <recommendedName>
        <fullName evidence="15">lytic cellulose monooxygenase (C4-dehydrogenating)</fullName>
        <ecNumber evidence="15">1.14.99.56</ecNumber>
    </recommendedName>
</protein>
<evidence type="ECO:0000256" key="11">
    <source>
        <dbReference type="ARBA" id="ARBA00023277"/>
    </source>
</evidence>
<dbReference type="Pfam" id="PF03443">
    <property type="entry name" value="AA9"/>
    <property type="match status" value="1"/>
</dbReference>
<dbReference type="SMART" id="SM00236">
    <property type="entry name" value="fCBD"/>
    <property type="match status" value="1"/>
</dbReference>
<dbReference type="EC" id="1.14.99.56" evidence="15"/>
<dbReference type="GO" id="GO:0030245">
    <property type="term" value="P:cellulose catabolic process"/>
    <property type="evidence" value="ECO:0007669"/>
    <property type="project" value="UniProtKB-KW"/>
</dbReference>
<evidence type="ECO:0000313" key="18">
    <source>
        <dbReference type="Proteomes" id="UP001187682"/>
    </source>
</evidence>
<evidence type="ECO:0000256" key="1">
    <source>
        <dbReference type="ARBA" id="ARBA00001973"/>
    </source>
</evidence>
<dbReference type="GO" id="GO:0030248">
    <property type="term" value="F:cellulose binding"/>
    <property type="evidence" value="ECO:0007669"/>
    <property type="project" value="InterPro"/>
</dbReference>
<comment type="subcellular location">
    <subcellularLocation>
        <location evidence="2">Secreted</location>
    </subcellularLocation>
</comment>
<dbReference type="InterPro" id="IPR035971">
    <property type="entry name" value="CBD_sf"/>
</dbReference>
<dbReference type="PANTHER" id="PTHR33353:SF9">
    <property type="entry name" value="ENDOGLUCANASE II"/>
    <property type="match status" value="1"/>
</dbReference>
<evidence type="ECO:0000256" key="14">
    <source>
        <dbReference type="ARBA" id="ARBA00045077"/>
    </source>
</evidence>
<keyword evidence="6" id="KW-0136">Cellulose degradation</keyword>
<accession>A0AAE8N8T4</accession>
<dbReference type="PROSITE" id="PS00562">
    <property type="entry name" value="CBM1_1"/>
    <property type="match status" value="1"/>
</dbReference>
<evidence type="ECO:0000256" key="10">
    <source>
        <dbReference type="ARBA" id="ARBA00023157"/>
    </source>
</evidence>
<dbReference type="InterPro" id="IPR049892">
    <property type="entry name" value="AA9"/>
</dbReference>
<evidence type="ECO:0000259" key="16">
    <source>
        <dbReference type="PROSITE" id="PS51164"/>
    </source>
</evidence>
<dbReference type="SUPFAM" id="SSF57180">
    <property type="entry name" value="Cellulose-binding domain"/>
    <property type="match status" value="1"/>
</dbReference>
<evidence type="ECO:0000256" key="12">
    <source>
        <dbReference type="ARBA" id="ARBA00023326"/>
    </source>
</evidence>
<gene>
    <name evidence="17" type="ORF">DNG_10217</name>
</gene>
<evidence type="ECO:0000256" key="6">
    <source>
        <dbReference type="ARBA" id="ARBA00023001"/>
    </source>
</evidence>
<evidence type="ECO:0000256" key="3">
    <source>
        <dbReference type="ARBA" id="ARBA00022525"/>
    </source>
</evidence>
<dbReference type="EMBL" id="ONZQ02000021">
    <property type="protein sequence ID" value="SPO07523.1"/>
    <property type="molecule type" value="Genomic_DNA"/>
</dbReference>
<evidence type="ECO:0000256" key="4">
    <source>
        <dbReference type="ARBA" id="ARBA00022723"/>
    </source>
</evidence>
<reference evidence="17" key="1">
    <citation type="submission" date="2018-03" db="EMBL/GenBank/DDBJ databases">
        <authorList>
            <person name="Guldener U."/>
        </authorList>
    </citation>
    <scope>NUCLEOTIDE SEQUENCE</scope>
</reference>
<keyword evidence="7" id="KW-0560">Oxidoreductase</keyword>
<evidence type="ECO:0000256" key="8">
    <source>
        <dbReference type="ARBA" id="ARBA00023008"/>
    </source>
</evidence>
<keyword evidence="8" id="KW-0186">Copper</keyword>
<sequence length="307" mass="31276">MKSAYLAILGIAYQAAAHATFQQLWCARLPMSNNPVTNVGGADIRCNVGGARGVGAKCPVKAGGVVTVEMHQQNGDRSCNNEAIGGQHYGPVMVYLSAVPDAAKADGSSDWFKVYQNSWTSKGSDRGDDDHWGVKDMNACCGKVDVPIPADLPAGDYLLRAEVVALHTQPAQLYMTCYQLTIEGGGSGALPAGVKFPGAYKGADPGLTANIHSKLSTYVAPGPAVVAGGTTVAAGSGCSGGCQKTCTAGKGPTASLEVTELPGGAGGAGSCQVAKYQQCGGQGYTGCTTCAEGSKCDTGNQYYNQCV</sequence>
<keyword evidence="3" id="KW-0964">Secreted</keyword>
<evidence type="ECO:0000256" key="9">
    <source>
        <dbReference type="ARBA" id="ARBA00023033"/>
    </source>
</evidence>
<evidence type="ECO:0000256" key="13">
    <source>
        <dbReference type="ARBA" id="ARBA00044502"/>
    </source>
</evidence>
<keyword evidence="18" id="KW-1185">Reference proteome</keyword>
<dbReference type="Pfam" id="PF00734">
    <property type="entry name" value="CBM_1"/>
    <property type="match status" value="1"/>
</dbReference>
<proteinExistence type="inferred from homology"/>
<comment type="cofactor">
    <cofactor evidence="1">
        <name>Cu(2+)</name>
        <dbReference type="ChEBI" id="CHEBI:29036"/>
    </cofactor>
</comment>
<dbReference type="CDD" id="cd21175">
    <property type="entry name" value="LPMO_AA9"/>
    <property type="match status" value="1"/>
</dbReference>
<evidence type="ECO:0000256" key="7">
    <source>
        <dbReference type="ARBA" id="ARBA00023002"/>
    </source>
</evidence>
<organism evidence="17 18">
    <name type="scientific">Cephalotrichum gorgonifer</name>
    <dbReference type="NCBI Taxonomy" id="2041049"/>
    <lineage>
        <taxon>Eukaryota</taxon>
        <taxon>Fungi</taxon>
        <taxon>Dikarya</taxon>
        <taxon>Ascomycota</taxon>
        <taxon>Pezizomycotina</taxon>
        <taxon>Sordariomycetes</taxon>
        <taxon>Hypocreomycetidae</taxon>
        <taxon>Microascales</taxon>
        <taxon>Microascaceae</taxon>
        <taxon>Cephalotrichum</taxon>
    </lineage>
</organism>
<keyword evidence="4" id="KW-0479">Metal-binding</keyword>
<dbReference type="GO" id="GO:0004497">
    <property type="term" value="F:monooxygenase activity"/>
    <property type="evidence" value="ECO:0007669"/>
    <property type="project" value="UniProtKB-KW"/>
</dbReference>
<keyword evidence="9" id="KW-0503">Monooxygenase</keyword>
<comment type="similarity">
    <text evidence="13">Belongs to the polysaccharide monooxygenase AA9 family.</text>
</comment>
<feature type="domain" description="CBM1" evidence="16">
    <location>
        <begin position="271"/>
        <end position="307"/>
    </location>
</feature>
<comment type="catalytic activity">
    <reaction evidence="14">
        <text>[(1-&gt;4)-beta-D-glucosyl]n+m + reduced acceptor + O2 = 4-dehydro-beta-D-glucosyl-[(1-&gt;4)-beta-D-glucosyl]n-1 + [(1-&gt;4)-beta-D-glucosyl]m + acceptor + H2O.</text>
        <dbReference type="EC" id="1.14.99.56"/>
    </reaction>
</comment>
<keyword evidence="11" id="KW-0119">Carbohydrate metabolism</keyword>
<keyword evidence="10" id="KW-1015">Disulfide bond</keyword>
<dbReference type="PANTHER" id="PTHR33353">
    <property type="entry name" value="PUTATIVE (AFU_ORTHOLOGUE AFUA_1G12560)-RELATED"/>
    <property type="match status" value="1"/>
</dbReference>
<dbReference type="AlphaFoldDB" id="A0AAE8N8T4"/>